<feature type="transmembrane region" description="Helical" evidence="7">
    <location>
        <begin position="287"/>
        <end position="313"/>
    </location>
</feature>
<dbReference type="InterPro" id="IPR035906">
    <property type="entry name" value="MetI-like_sf"/>
</dbReference>
<evidence type="ECO:0000256" key="4">
    <source>
        <dbReference type="ARBA" id="ARBA00022692"/>
    </source>
</evidence>
<feature type="transmembrane region" description="Helical" evidence="7">
    <location>
        <begin position="187"/>
        <end position="206"/>
    </location>
</feature>
<dbReference type="RefSeq" id="WP_152067722.1">
    <property type="nucleotide sequence ID" value="NZ_CABWIF010000011.1"/>
</dbReference>
<dbReference type="InterPro" id="IPR045621">
    <property type="entry name" value="BPD_transp_1_N"/>
</dbReference>
<feature type="transmembrane region" description="Helical" evidence="7">
    <location>
        <begin position="104"/>
        <end position="127"/>
    </location>
</feature>
<sequence>MRSYLLKRLSQTALVFVLVSMFAFSIVYFAPGDPLYLYTSPSVSSHKLSDEQLKSMRDSLGLSGNIAERYVSWAGKMLQGDWGLSTSNHQPVKDQILSRLPNTVGLMGAALVLSVALAIPLGLLAGYFRNRLPDNVISLLTYIGISVPPFWFGIMLIILFALVLGVLPSSGMRTIGVNDPVDVARHAILPVIVLSVGNTATFVRYLRAGVISQMREEYVTVAVAQGTPRRRVLTHHVLRNSILPLITMVGMNFGTLVTGSFIVESVFGWPGLGVLCMDAVNNRDYTMIMGITMLASCLLLIGNLLADVLYAVVDPRIRLDGGSDE</sequence>
<comment type="subcellular location">
    <subcellularLocation>
        <location evidence="1 7">Cell membrane</location>
        <topology evidence="1 7">Multi-pass membrane protein</topology>
    </subcellularLocation>
</comment>
<dbReference type="Pfam" id="PF00528">
    <property type="entry name" value="BPD_transp_1"/>
    <property type="match status" value="1"/>
</dbReference>
<evidence type="ECO:0000313" key="9">
    <source>
        <dbReference type="EMBL" id="VWL93160.1"/>
    </source>
</evidence>
<organism evidence="9 10">
    <name type="scientific">Collinsella aerofaciens</name>
    <dbReference type="NCBI Taxonomy" id="74426"/>
    <lineage>
        <taxon>Bacteria</taxon>
        <taxon>Bacillati</taxon>
        <taxon>Actinomycetota</taxon>
        <taxon>Coriobacteriia</taxon>
        <taxon>Coriobacteriales</taxon>
        <taxon>Coriobacteriaceae</taxon>
        <taxon>Collinsella</taxon>
    </lineage>
</organism>
<dbReference type="InterPro" id="IPR000515">
    <property type="entry name" value="MetI-like"/>
</dbReference>
<dbReference type="SUPFAM" id="SSF161098">
    <property type="entry name" value="MetI-like"/>
    <property type="match status" value="1"/>
</dbReference>
<dbReference type="EMBL" id="CABWIF010000011">
    <property type="protein sequence ID" value="VWL93160.1"/>
    <property type="molecule type" value="Genomic_DNA"/>
</dbReference>
<dbReference type="Pfam" id="PF19300">
    <property type="entry name" value="BPD_transp_1_N"/>
    <property type="match status" value="1"/>
</dbReference>
<accession>A0A5K1IVZ7</accession>
<feature type="transmembrane region" description="Helical" evidence="7">
    <location>
        <begin position="242"/>
        <end position="267"/>
    </location>
</feature>
<proteinExistence type="inferred from homology"/>
<evidence type="ECO:0000256" key="1">
    <source>
        <dbReference type="ARBA" id="ARBA00004651"/>
    </source>
</evidence>
<dbReference type="Proteomes" id="UP000368032">
    <property type="component" value="Unassembled WGS sequence"/>
</dbReference>
<evidence type="ECO:0000256" key="2">
    <source>
        <dbReference type="ARBA" id="ARBA00022448"/>
    </source>
</evidence>
<gene>
    <name evidence="9" type="primary">gsiC_1</name>
    <name evidence="9" type="ORF">CKJAJONC_00069</name>
</gene>
<evidence type="ECO:0000313" key="10">
    <source>
        <dbReference type="Proteomes" id="UP000368032"/>
    </source>
</evidence>
<evidence type="ECO:0000259" key="8">
    <source>
        <dbReference type="PROSITE" id="PS50928"/>
    </source>
</evidence>
<reference evidence="9 10" key="1">
    <citation type="submission" date="2019-10" db="EMBL/GenBank/DDBJ databases">
        <authorList>
            <person name="Wolf R A."/>
        </authorList>
    </citation>
    <scope>NUCLEOTIDE SEQUENCE [LARGE SCALE GENOMIC DNA]</scope>
    <source>
        <strain evidence="9">Collinsella_aerofaciens_DSM_13712</strain>
    </source>
</reference>
<protein>
    <submittedName>
        <fullName evidence="9">Glutathione transport system permease protein GsiC</fullName>
    </submittedName>
</protein>
<keyword evidence="5 7" id="KW-1133">Transmembrane helix</keyword>
<comment type="similarity">
    <text evidence="7">Belongs to the binding-protein-dependent transport system permease family.</text>
</comment>
<dbReference type="GO" id="GO:0055085">
    <property type="term" value="P:transmembrane transport"/>
    <property type="evidence" value="ECO:0007669"/>
    <property type="project" value="InterPro"/>
</dbReference>
<evidence type="ECO:0000256" key="5">
    <source>
        <dbReference type="ARBA" id="ARBA00022989"/>
    </source>
</evidence>
<evidence type="ECO:0000256" key="6">
    <source>
        <dbReference type="ARBA" id="ARBA00023136"/>
    </source>
</evidence>
<keyword evidence="3" id="KW-1003">Cell membrane</keyword>
<dbReference type="AlphaFoldDB" id="A0A5K1IVZ7"/>
<dbReference type="PANTHER" id="PTHR43163">
    <property type="entry name" value="DIPEPTIDE TRANSPORT SYSTEM PERMEASE PROTEIN DPPB-RELATED"/>
    <property type="match status" value="1"/>
</dbReference>
<feature type="transmembrane region" description="Helical" evidence="7">
    <location>
        <begin position="139"/>
        <end position="167"/>
    </location>
</feature>
<dbReference type="Gene3D" id="1.10.3720.10">
    <property type="entry name" value="MetI-like"/>
    <property type="match status" value="1"/>
</dbReference>
<feature type="domain" description="ABC transmembrane type-1" evidence="8">
    <location>
        <begin position="100"/>
        <end position="310"/>
    </location>
</feature>
<keyword evidence="4 7" id="KW-0812">Transmembrane</keyword>
<dbReference type="GO" id="GO:0005886">
    <property type="term" value="C:plasma membrane"/>
    <property type="evidence" value="ECO:0007669"/>
    <property type="project" value="UniProtKB-SubCell"/>
</dbReference>
<keyword evidence="2 7" id="KW-0813">Transport</keyword>
<name>A0A5K1IVZ7_9ACTN</name>
<dbReference type="CDD" id="cd06261">
    <property type="entry name" value="TM_PBP2"/>
    <property type="match status" value="1"/>
</dbReference>
<feature type="transmembrane region" description="Helical" evidence="7">
    <location>
        <begin position="12"/>
        <end position="30"/>
    </location>
</feature>
<evidence type="ECO:0000256" key="7">
    <source>
        <dbReference type="RuleBase" id="RU363032"/>
    </source>
</evidence>
<dbReference type="PROSITE" id="PS50928">
    <property type="entry name" value="ABC_TM1"/>
    <property type="match status" value="1"/>
</dbReference>
<keyword evidence="6 7" id="KW-0472">Membrane</keyword>
<dbReference type="PANTHER" id="PTHR43163:SF6">
    <property type="entry name" value="DIPEPTIDE TRANSPORT SYSTEM PERMEASE PROTEIN DPPB-RELATED"/>
    <property type="match status" value="1"/>
</dbReference>
<evidence type="ECO:0000256" key="3">
    <source>
        <dbReference type="ARBA" id="ARBA00022475"/>
    </source>
</evidence>